<evidence type="ECO:0000313" key="3">
    <source>
        <dbReference type="WBParaSite" id="jg23493"/>
    </source>
</evidence>
<evidence type="ECO:0000313" key="2">
    <source>
        <dbReference type="Proteomes" id="UP000887574"/>
    </source>
</evidence>
<dbReference type="Proteomes" id="UP000887574">
    <property type="component" value="Unplaced"/>
</dbReference>
<organism evidence="2 3">
    <name type="scientific">Ditylenchus dipsaci</name>
    <dbReference type="NCBI Taxonomy" id="166011"/>
    <lineage>
        <taxon>Eukaryota</taxon>
        <taxon>Metazoa</taxon>
        <taxon>Ecdysozoa</taxon>
        <taxon>Nematoda</taxon>
        <taxon>Chromadorea</taxon>
        <taxon>Rhabditida</taxon>
        <taxon>Tylenchina</taxon>
        <taxon>Tylenchomorpha</taxon>
        <taxon>Sphaerularioidea</taxon>
        <taxon>Anguinidae</taxon>
        <taxon>Anguininae</taxon>
        <taxon>Ditylenchus</taxon>
    </lineage>
</organism>
<sequence length="109" mass="12762">MYPYSHSRYPYLLSRYSYLLSRYPHPFSRYPYLLSSTPTNSPGSPTLFLGTLTHSPVTPPPPYSLSWHTHPHLVFLACLLNWQGYLIFLFTHSLCYLLAFLKTLQTKFE</sequence>
<keyword evidence="1" id="KW-0812">Transmembrane</keyword>
<dbReference type="WBParaSite" id="jg23493">
    <property type="protein sequence ID" value="jg23493"/>
    <property type="gene ID" value="jg23493"/>
</dbReference>
<proteinExistence type="predicted"/>
<keyword evidence="1" id="KW-0472">Membrane</keyword>
<dbReference type="AlphaFoldDB" id="A0A915DVV2"/>
<reference evidence="3" key="1">
    <citation type="submission" date="2022-11" db="UniProtKB">
        <authorList>
            <consortium name="WormBaseParasite"/>
        </authorList>
    </citation>
    <scope>IDENTIFICATION</scope>
</reference>
<evidence type="ECO:0000256" key="1">
    <source>
        <dbReference type="SAM" id="Phobius"/>
    </source>
</evidence>
<keyword evidence="2" id="KW-1185">Reference proteome</keyword>
<protein>
    <submittedName>
        <fullName evidence="3">Uncharacterized protein</fullName>
    </submittedName>
</protein>
<feature type="transmembrane region" description="Helical" evidence="1">
    <location>
        <begin position="73"/>
        <end position="101"/>
    </location>
</feature>
<accession>A0A915DVV2</accession>
<keyword evidence="1" id="KW-1133">Transmembrane helix</keyword>
<name>A0A915DVV2_9BILA</name>